<reference evidence="4 5" key="1">
    <citation type="submission" date="2020-08" db="EMBL/GenBank/DDBJ databases">
        <title>Sequencing the genomes of 1000 actinobacteria strains.</title>
        <authorList>
            <person name="Klenk H.-P."/>
        </authorList>
    </citation>
    <scope>NUCLEOTIDE SEQUENCE [LARGE SCALE GENOMIC DNA]</scope>
    <source>
        <strain evidence="4 5">DSM 46659</strain>
    </source>
</reference>
<dbReference type="SMART" id="SM00306">
    <property type="entry name" value="HintN"/>
    <property type="match status" value="1"/>
</dbReference>
<keyword evidence="1" id="KW-0677">Repeat</keyword>
<comment type="caution">
    <text evidence="4">The sequence shown here is derived from an EMBL/GenBank/DDBJ whole genome shotgun (WGS) entry which is preliminary data.</text>
</comment>
<feature type="region of interest" description="Disordered" evidence="2">
    <location>
        <begin position="1669"/>
        <end position="1696"/>
    </location>
</feature>
<dbReference type="PROSITE" id="PS50818">
    <property type="entry name" value="INTEIN_C_TER"/>
    <property type="match status" value="1"/>
</dbReference>
<organism evidence="4 5">
    <name type="scientific">Nocardiopsis mwathae</name>
    <dbReference type="NCBI Taxonomy" id="1472723"/>
    <lineage>
        <taxon>Bacteria</taxon>
        <taxon>Bacillati</taxon>
        <taxon>Actinomycetota</taxon>
        <taxon>Actinomycetes</taxon>
        <taxon>Streptosporangiales</taxon>
        <taxon>Nocardiopsidaceae</taxon>
        <taxon>Nocardiopsis</taxon>
    </lineage>
</organism>
<dbReference type="Pfam" id="PF05593">
    <property type="entry name" value="RHS_repeat"/>
    <property type="match status" value="3"/>
</dbReference>
<feature type="compositionally biased region" description="Basic and acidic residues" evidence="2">
    <location>
        <begin position="1741"/>
        <end position="1757"/>
    </location>
</feature>
<evidence type="ECO:0000256" key="1">
    <source>
        <dbReference type="ARBA" id="ARBA00022737"/>
    </source>
</evidence>
<feature type="compositionally biased region" description="Low complexity" evidence="2">
    <location>
        <begin position="168"/>
        <end position="180"/>
    </location>
</feature>
<dbReference type="NCBIfam" id="TIGR01643">
    <property type="entry name" value="YD_repeat_2x"/>
    <property type="match status" value="4"/>
</dbReference>
<dbReference type="NCBIfam" id="TIGR03696">
    <property type="entry name" value="Rhs_assc_core"/>
    <property type="match status" value="1"/>
</dbReference>
<feature type="region of interest" description="Disordered" evidence="2">
    <location>
        <begin position="333"/>
        <end position="360"/>
    </location>
</feature>
<dbReference type="InterPro" id="IPR056823">
    <property type="entry name" value="TEN-like_YD-shell"/>
</dbReference>
<evidence type="ECO:0000313" key="5">
    <source>
        <dbReference type="Proteomes" id="UP000546642"/>
    </source>
</evidence>
<dbReference type="RefSeq" id="WP_184072718.1">
    <property type="nucleotide sequence ID" value="NZ_JACHDS010000001.1"/>
</dbReference>
<feature type="compositionally biased region" description="Acidic residues" evidence="2">
    <location>
        <begin position="212"/>
        <end position="226"/>
    </location>
</feature>
<feature type="region of interest" description="Disordered" evidence="2">
    <location>
        <begin position="47"/>
        <end position="233"/>
    </location>
</feature>
<dbReference type="Proteomes" id="UP000546642">
    <property type="component" value="Unassembled WGS sequence"/>
</dbReference>
<dbReference type="InterPro" id="IPR022385">
    <property type="entry name" value="Rhs_assc_core"/>
</dbReference>
<dbReference type="InterPro" id="IPR006530">
    <property type="entry name" value="YD"/>
</dbReference>
<dbReference type="InterPro" id="IPR003587">
    <property type="entry name" value="Hint_dom_N"/>
</dbReference>
<feature type="region of interest" description="Disordered" evidence="2">
    <location>
        <begin position="1715"/>
        <end position="1757"/>
    </location>
</feature>
<protein>
    <submittedName>
        <fullName evidence="4">RHS repeat-associated protein</fullName>
    </submittedName>
</protein>
<proteinExistence type="predicted"/>
<dbReference type="PANTHER" id="PTHR32305">
    <property type="match status" value="1"/>
</dbReference>
<keyword evidence="5" id="KW-1185">Reference proteome</keyword>
<dbReference type="Gene3D" id="2.180.10.10">
    <property type="entry name" value="RHS repeat-associated core"/>
    <property type="match status" value="2"/>
</dbReference>
<evidence type="ECO:0000256" key="2">
    <source>
        <dbReference type="SAM" id="MobiDB-lite"/>
    </source>
</evidence>
<feature type="compositionally biased region" description="Basic and acidic residues" evidence="2">
    <location>
        <begin position="1715"/>
        <end position="1725"/>
    </location>
</feature>
<dbReference type="InterPro" id="IPR050708">
    <property type="entry name" value="T6SS_VgrG/RHS"/>
</dbReference>
<name>A0A7W9YDS6_9ACTN</name>
<dbReference type="InterPro" id="IPR030934">
    <property type="entry name" value="Intein_C"/>
</dbReference>
<dbReference type="SUPFAM" id="SSF51294">
    <property type="entry name" value="Hedgehog/intein (Hint) domain"/>
    <property type="match status" value="2"/>
</dbReference>
<sequence>MSEPPATPAAPAPRRFPGRKAVSQGLAVLMALGLLSVMPASAIAYNHQPDAPDEASVAGSDASVQVEAPEDDETEDAALTALPEAEWPEPETVQVRAGGAEASSSGDDPVITLKALPEAEAEEWESPLPETREQQPPEDGEESADARRDSARSPDPNGALNQRSPETAASPDAQPSAPGDDAPPAPSGQPEGESSPQPDPAGDDAHAAAEGDHEEEEEAQEADPAEDTATPAEVEAVERADLEILDRDVAEKAGISGLLMRLTRTDGSDADGPVEISVDYSDFATAFGADYGSRLRLVVVDECVLDEDGCADGDPQVVELDSANDAEERTVTAVAPAQQGADIPEPGEYRSALAPSAPGSGRSGTLVALSAAAGGGGTGDFGATPLQASSTWSVGEQTGDFSWSYPMETPGVANGESPEVALGYSSQSVDGRTASSNNQTSWVGEGFNYDAGYIERRYKACAQDGQKDPNKTGDQCWGRHNATMSLNGTSTELIIDSDGNWHPRNDDGSKIERLTGAKNGDNDGEYWKVTTTDGTQYFFGRNRLPGWTSGKPETNSAWTVPVYGNDKGEPCHASSFADSWCQQAYKWNLDYEVDVHGNVTTYYYDKYTDYYGRNLTTTPTPYTRGGDLKRIEYGLRSDDVYAKAPARVNFTAGERCIPTDDFDCAPSKRTKANAKHWPDVPTDQECKKDGKCTGKHSPSFWTTKKLDKVTTEVYDGSKYQPVDSWKLEHSYPKPGDGTDPALWLKSITHTGHVGGTETMPKVVLHGQAMDNRVDSNRDGLAPMMKYRITSVSNETGGRVHVEYSAPECRAGSTPKPDKNTKRCYPVIWTPEGEEELTDWFHKYVVTRTVEEDLVGGQPDVITSYDYLGGGAWHFDDADGLVPEKQKTWSQWRGYERVKVHEGHPDDTRSETEYLFYRGMDGDKLSSGTRSVKITDSEGGTDTDHDAFNGQTREVIERNGPGGEVISKEISIPWKKQTAERKYSWGTLRSFHTDTQSELTYTPVEGGKQRVTRTDSTFDDYGFVVRIDDHGDVSDPDDDQCVRITYARNTDKWLIALQSREEVLSVKCGQKPSYPDDVISDERIMYDGKGFGEAPTRGLATKAQELKDYDGDKPVYLTISEATYDSYGRQLTDKDAKGNVSTTKYESAVPGGPETAITTTNVLGHATTVRMDPLRSSLLSETDANGNRTDLAYDPLGRLTAVWLADRDKERNAERPSLKFEYNIRTDAPSSVVTHELDHRGDYAASYEIYDGLLRPRQQQSPGIGGRLISDVFYDSRGNAVLERESYPNDEKPGDKLFVVNNEDEIPRQTESVYDGAGRQTATIQRSRGKEVLRTSVQELGDRTLVTVPDGDTASTTLYDTRGRTTEVRQHHGNKPEGSYDATTYTYTKADELASVTDPAGNVWRYSYDLRGRKTKTVDPDAGTSTFEYDDLDQLVSQTDGRGRTLAYTYDELGRQTGVFDDSPKGAQRVGMVYDTVQKGQLTSATRYSGDSAYTQRVVRYNKLYQPLVTEIGIPASEGVLSGKFQFSTDYNPDGSVQGIVLPKAGKLPRELVQYQYNEIGLPTLVQAGRDKIISEAKYSKIGELVQREYHKGNSGSKKTWATYDYDLRNGRLKSISTVPEIGSGSLSHQTYGYDDAGNVTSISDKPTAEGLAADTQCFAYDSLRRLTDAWTPKPGGEDDDTGTCGQEPSTDKLGGAAPYWHSYSYDKVGNRLTETRHSQSGDVKRSYTHPDPGQLQPHALKKVEETGPEGDRLEKYDYDESGNMTGRLTAEHDQNLEWDAEGNLVKVTENDGGQATTYTYDANGDRLIRRDAQSSTLYLPGMELRFDATTQKTEATRYYEHAGETVAVREDDGSLSWLVSDHHGTGQLAIDATTGEVAQRRFTAFGEERSSTGEWPGEKGFVGGTIDASTGLTQLGARAYDAAIGRFISVDPVMDPTDAQQMHGYVYSNNNPVTWSDPSGLFLSKAWNWTKSKVKKGVKKAKSVYNKGKKYVKKQYKKAKKYVKKKYHQAKRYVRKKYTQARRYVRKAYAKTKSYVRTAYRKTSAFVRKHKNTIIATGVGIAVGAACTAATAGAGAIGCAALGGAASSLVQYQLDTPKDQWSVTGALGATAMGGAFGAAGGAIGGKVASAAANRMSSGTGLSSRVGSLFSRSKGGGASSGRGSGTCPVGNSFIPGTGVLMADGSKKPIEDVDVGDKVIATDPETGEQSEKTVLATIVGAGSKDLVEITIDTTTERPADTELSPDKGGLNGNGGLPGPLAGGDIIISTEGHPFWVPELGEWLDAGDLRPGMWLETSSGTWVQVTATRAWTQPAKVHNLTVEGVHTFNVAVGASSDVLTHNCGGSINPGLVRFSQDSVGKNFSNGMSIEHVAAGLRSKWISAGDIPPIRLTVRNGNLFTLDNRRLVAFQKAGVPAPFRMATAEEAASEAWKFTTVTNGRSILIRGTEKVWSP</sequence>
<dbReference type="EMBL" id="JACHDS010000001">
    <property type="protein sequence ID" value="MBB6170219.1"/>
    <property type="molecule type" value="Genomic_DNA"/>
</dbReference>
<evidence type="ECO:0000313" key="4">
    <source>
        <dbReference type="EMBL" id="MBB6170219.1"/>
    </source>
</evidence>
<accession>A0A7W9YDS6</accession>
<evidence type="ECO:0000259" key="3">
    <source>
        <dbReference type="SMART" id="SM00306"/>
    </source>
</evidence>
<feature type="region of interest" description="Disordered" evidence="2">
    <location>
        <begin position="926"/>
        <end position="946"/>
    </location>
</feature>
<feature type="domain" description="Hint" evidence="3">
    <location>
        <begin position="2169"/>
        <end position="2296"/>
    </location>
</feature>
<dbReference type="CDD" id="cd00081">
    <property type="entry name" value="Hint"/>
    <property type="match status" value="1"/>
</dbReference>
<dbReference type="PANTHER" id="PTHR32305:SF17">
    <property type="entry name" value="TRNA NUCLEASE WAPA"/>
    <property type="match status" value="1"/>
</dbReference>
<dbReference type="InterPro" id="IPR031325">
    <property type="entry name" value="RHS_repeat"/>
</dbReference>
<dbReference type="Pfam" id="PF07591">
    <property type="entry name" value="PT-HINT"/>
    <property type="match status" value="1"/>
</dbReference>
<feature type="compositionally biased region" description="Polar residues" evidence="2">
    <location>
        <begin position="926"/>
        <end position="939"/>
    </location>
</feature>
<dbReference type="Pfam" id="PF25023">
    <property type="entry name" value="TEN_YD-shell"/>
    <property type="match status" value="1"/>
</dbReference>
<gene>
    <name evidence="4" type="ORF">HNR23_000279</name>
</gene>
<dbReference type="InterPro" id="IPR036844">
    <property type="entry name" value="Hint_dom_sf"/>
</dbReference>
<dbReference type="Gene3D" id="2.170.16.10">
    <property type="entry name" value="Hedgehog/Intein (Hint) domain"/>
    <property type="match status" value="1"/>
</dbReference>